<proteinExistence type="inferred from homology"/>
<evidence type="ECO:0000256" key="3">
    <source>
        <dbReference type="ARBA" id="ARBA00022801"/>
    </source>
</evidence>
<keyword evidence="3 5" id="KW-0378">Hydrolase</keyword>
<comment type="caution">
    <text evidence="7">The sequence shown here is derived from an EMBL/GenBank/DDBJ whole genome shotgun (WGS) entry which is preliminary data.</text>
</comment>
<accession>A0ABW0LAC4</accession>
<sequence>MKRRAALSLLAGALVSGCAGLGLPGRKSEAQAYLFAYFIKNGEDGLHFAASQDGYRWEKLGGGASFLRPVVGKAKLMRDPCIVRGPDGTYHMVWTSGWNENGIGYASSTDLVNWSAQRELPVMAHEPGVLNAWAPEIVYDAAAGHFLIFWSSTIPGRFPQTDGASEEKYNHRIYATTTKDFASFTATSLFYDPGFSVIDASIVHAKGRDWLLVKDETRYPPKKHLQLAPVLDLRGLRFGPLAAPITPPGLWTEGPTVLQIGDEVILYYDAYTTKHYGALRSRDMVNWENVTKQMHFPDEGTPQRMRHGTAFSVPASLLENLRKAVPKAG</sequence>
<evidence type="ECO:0000313" key="8">
    <source>
        <dbReference type="Proteomes" id="UP001596050"/>
    </source>
</evidence>
<dbReference type="PANTHER" id="PTHR43301">
    <property type="entry name" value="ARABINAN ENDO-1,5-ALPHA-L-ARABINOSIDASE"/>
    <property type="match status" value="1"/>
</dbReference>
<dbReference type="InterPro" id="IPR006710">
    <property type="entry name" value="Glyco_hydro_43"/>
</dbReference>
<dbReference type="Pfam" id="PF04616">
    <property type="entry name" value="Glyco_hydro_43"/>
    <property type="match status" value="1"/>
</dbReference>
<dbReference type="InterPro" id="IPR023296">
    <property type="entry name" value="Glyco_hydro_beta-prop_sf"/>
</dbReference>
<dbReference type="Gene3D" id="2.115.10.20">
    <property type="entry name" value="Glycosyl hydrolase domain, family 43"/>
    <property type="match status" value="1"/>
</dbReference>
<comment type="similarity">
    <text evidence="2 5">Belongs to the glycosyl hydrolase 43 family.</text>
</comment>
<dbReference type="SUPFAM" id="SSF75005">
    <property type="entry name" value="Arabinanase/levansucrase/invertase"/>
    <property type="match status" value="1"/>
</dbReference>
<evidence type="ECO:0000256" key="2">
    <source>
        <dbReference type="ARBA" id="ARBA00009865"/>
    </source>
</evidence>
<name>A0ABW0LAC4_9BURK</name>
<protein>
    <submittedName>
        <fullName evidence="7">Glycoside hydrolase family 43 protein</fullName>
    </submittedName>
</protein>
<dbReference type="PROSITE" id="PS51257">
    <property type="entry name" value="PROKAR_LIPOPROTEIN"/>
    <property type="match status" value="1"/>
</dbReference>
<dbReference type="InterPro" id="IPR050727">
    <property type="entry name" value="GH43_arabinanases"/>
</dbReference>
<comment type="pathway">
    <text evidence="1">Glycan metabolism; L-arabinan degradation.</text>
</comment>
<keyword evidence="8" id="KW-1185">Reference proteome</keyword>
<feature type="chain" id="PRO_5045456916" evidence="6">
    <location>
        <begin position="22"/>
        <end position="329"/>
    </location>
</feature>
<dbReference type="GO" id="GO:0016787">
    <property type="term" value="F:hydrolase activity"/>
    <property type="evidence" value="ECO:0007669"/>
    <property type="project" value="UniProtKB-KW"/>
</dbReference>
<dbReference type="EMBL" id="JBHSMU010000018">
    <property type="protein sequence ID" value="MFC5462669.1"/>
    <property type="molecule type" value="Genomic_DNA"/>
</dbReference>
<gene>
    <name evidence="7" type="ORF">ACFPN5_22920</name>
</gene>
<evidence type="ECO:0000256" key="1">
    <source>
        <dbReference type="ARBA" id="ARBA00004834"/>
    </source>
</evidence>
<evidence type="ECO:0000256" key="6">
    <source>
        <dbReference type="SAM" id="SignalP"/>
    </source>
</evidence>
<keyword evidence="6" id="KW-0732">Signal</keyword>
<evidence type="ECO:0000256" key="5">
    <source>
        <dbReference type="RuleBase" id="RU361187"/>
    </source>
</evidence>
<reference evidence="8" key="1">
    <citation type="journal article" date="2019" name="Int. J. Syst. Evol. Microbiol.">
        <title>The Global Catalogue of Microorganisms (GCM) 10K type strain sequencing project: providing services to taxonomists for standard genome sequencing and annotation.</title>
        <authorList>
            <consortium name="The Broad Institute Genomics Platform"/>
            <consortium name="The Broad Institute Genome Sequencing Center for Infectious Disease"/>
            <person name="Wu L."/>
            <person name="Ma J."/>
        </authorList>
    </citation>
    <scope>NUCLEOTIDE SEQUENCE [LARGE SCALE GENOMIC DNA]</scope>
    <source>
        <strain evidence="8">KACC 12649</strain>
    </source>
</reference>
<evidence type="ECO:0000256" key="4">
    <source>
        <dbReference type="ARBA" id="ARBA00023295"/>
    </source>
</evidence>
<keyword evidence="4 5" id="KW-0326">Glycosidase</keyword>
<organism evidence="7 8">
    <name type="scientific">Massilia niabensis</name>
    <dbReference type="NCBI Taxonomy" id="544910"/>
    <lineage>
        <taxon>Bacteria</taxon>
        <taxon>Pseudomonadati</taxon>
        <taxon>Pseudomonadota</taxon>
        <taxon>Betaproteobacteria</taxon>
        <taxon>Burkholderiales</taxon>
        <taxon>Oxalobacteraceae</taxon>
        <taxon>Telluria group</taxon>
        <taxon>Massilia</taxon>
    </lineage>
</organism>
<evidence type="ECO:0000313" key="7">
    <source>
        <dbReference type="EMBL" id="MFC5462669.1"/>
    </source>
</evidence>
<dbReference type="CDD" id="cd08983">
    <property type="entry name" value="GH43_Bt3655-like"/>
    <property type="match status" value="1"/>
</dbReference>
<feature type="signal peptide" evidence="6">
    <location>
        <begin position="1"/>
        <end position="21"/>
    </location>
</feature>
<dbReference type="Proteomes" id="UP001596050">
    <property type="component" value="Unassembled WGS sequence"/>
</dbReference>
<dbReference type="RefSeq" id="WP_379786160.1">
    <property type="nucleotide sequence ID" value="NZ_JBHSMU010000018.1"/>
</dbReference>
<dbReference type="PANTHER" id="PTHR43301:SF3">
    <property type="entry name" value="ARABINAN ENDO-1,5-ALPHA-L-ARABINOSIDASE A-RELATED"/>
    <property type="match status" value="1"/>
</dbReference>